<dbReference type="GO" id="GO:0046677">
    <property type="term" value="P:response to antibiotic"/>
    <property type="evidence" value="ECO:0007669"/>
    <property type="project" value="UniProtKB-KW"/>
</dbReference>
<keyword evidence="8" id="KW-1185">Reference proteome</keyword>
<feature type="domain" description="ABC-2 type transporter transmembrane" evidence="6">
    <location>
        <begin position="22"/>
        <end position="213"/>
    </location>
</feature>
<protein>
    <submittedName>
        <fullName evidence="7">ABC-2 type transport system permease protein</fullName>
    </submittedName>
</protein>
<keyword evidence="3" id="KW-1133">Transmembrane helix</keyword>
<proteinExistence type="predicted"/>
<evidence type="ECO:0000313" key="7">
    <source>
        <dbReference type="EMBL" id="SCG80396.1"/>
    </source>
</evidence>
<dbReference type="InterPro" id="IPR000412">
    <property type="entry name" value="ABC_2_transport"/>
</dbReference>
<dbReference type="Proteomes" id="UP000198226">
    <property type="component" value="Chromosome I"/>
</dbReference>
<evidence type="ECO:0000256" key="2">
    <source>
        <dbReference type="ARBA" id="ARBA00022692"/>
    </source>
</evidence>
<organism evidence="7 8">
    <name type="scientific">Micromonospora rifamycinica</name>
    <dbReference type="NCBI Taxonomy" id="291594"/>
    <lineage>
        <taxon>Bacteria</taxon>
        <taxon>Bacillati</taxon>
        <taxon>Actinomycetota</taxon>
        <taxon>Actinomycetes</taxon>
        <taxon>Micromonosporales</taxon>
        <taxon>Micromonosporaceae</taxon>
        <taxon>Micromonospora</taxon>
    </lineage>
</organism>
<dbReference type="GO" id="GO:0043190">
    <property type="term" value="C:ATP-binding cassette (ABC) transporter complex"/>
    <property type="evidence" value="ECO:0007669"/>
    <property type="project" value="InterPro"/>
</dbReference>
<evidence type="ECO:0000256" key="3">
    <source>
        <dbReference type="ARBA" id="ARBA00022989"/>
    </source>
</evidence>
<accession>A0A120F7B6</accession>
<dbReference type="RefSeq" id="WP_067314275.1">
    <property type="nucleotide sequence ID" value="NZ_LRMV01000197.1"/>
</dbReference>
<gene>
    <name evidence="7" type="ORF">GA0070623_5039</name>
</gene>
<name>A0A120F7B6_9ACTN</name>
<dbReference type="InterPro" id="IPR051784">
    <property type="entry name" value="Nod_factor_ABC_transporter"/>
</dbReference>
<dbReference type="PANTHER" id="PTHR43229">
    <property type="entry name" value="NODULATION PROTEIN J"/>
    <property type="match status" value="1"/>
</dbReference>
<sequence length="262" mass="27072">MSALFRLVGVGGVIAYRALFNWTTPSIFVGTLLVGPLFQLFFFAYLGREFGVADDRFYVVGNAVLTASLACVFGGTMAVANERRFGTLGHVLLSPRSRTAIFLGRVLPYAGNGLLIAVSTLTVAALLLDLRIAPTALPGLLLALATASLACGFFGLTLGALGLRFRDVFLISNVAVALLLLFTGVNVPAGDLPAGVRAVGAVLPVTHAADAARRLAGGATLADVLPAIGVELAVGIGYAVLAAGLLTVFEAESRRRASLDTL</sequence>
<dbReference type="PANTHER" id="PTHR43229:SF2">
    <property type="entry name" value="NODULATION PROTEIN J"/>
    <property type="match status" value="1"/>
</dbReference>
<dbReference type="PIRSF" id="PIRSF006648">
    <property type="entry name" value="DrrB"/>
    <property type="match status" value="1"/>
</dbReference>
<evidence type="ECO:0000256" key="4">
    <source>
        <dbReference type="ARBA" id="ARBA00023136"/>
    </source>
</evidence>
<reference evidence="8" key="1">
    <citation type="submission" date="2016-06" db="EMBL/GenBank/DDBJ databases">
        <authorList>
            <person name="Varghese N."/>
            <person name="Submissions Spin"/>
        </authorList>
    </citation>
    <scope>NUCLEOTIDE SEQUENCE [LARGE SCALE GENOMIC DNA]</scope>
    <source>
        <strain evidence="8">DSM 44983</strain>
    </source>
</reference>
<comment type="subcellular location">
    <subcellularLocation>
        <location evidence="1">Membrane</location>
        <topology evidence="1">Multi-pass membrane protein</topology>
    </subcellularLocation>
</comment>
<keyword evidence="2" id="KW-0812">Transmembrane</keyword>
<evidence type="ECO:0000256" key="5">
    <source>
        <dbReference type="ARBA" id="ARBA00023251"/>
    </source>
</evidence>
<dbReference type="GO" id="GO:0140359">
    <property type="term" value="F:ABC-type transporter activity"/>
    <property type="evidence" value="ECO:0007669"/>
    <property type="project" value="InterPro"/>
</dbReference>
<keyword evidence="5" id="KW-0046">Antibiotic resistance</keyword>
<dbReference type="AlphaFoldDB" id="A0A120F7B6"/>
<evidence type="ECO:0000313" key="8">
    <source>
        <dbReference type="Proteomes" id="UP000198226"/>
    </source>
</evidence>
<evidence type="ECO:0000256" key="1">
    <source>
        <dbReference type="ARBA" id="ARBA00004141"/>
    </source>
</evidence>
<keyword evidence="4" id="KW-0472">Membrane</keyword>
<dbReference type="Pfam" id="PF01061">
    <property type="entry name" value="ABC2_membrane"/>
    <property type="match status" value="1"/>
</dbReference>
<evidence type="ECO:0000259" key="6">
    <source>
        <dbReference type="Pfam" id="PF01061"/>
    </source>
</evidence>
<dbReference type="OrthoDB" id="4239003at2"/>
<dbReference type="InterPro" id="IPR013525">
    <property type="entry name" value="ABC2_TM"/>
</dbReference>
<dbReference type="EMBL" id="LT607752">
    <property type="protein sequence ID" value="SCG80396.1"/>
    <property type="molecule type" value="Genomic_DNA"/>
</dbReference>